<dbReference type="AlphaFoldDB" id="A0A498CMX4"/>
<dbReference type="Gene3D" id="2.160.10.10">
    <property type="entry name" value="Hexapeptide repeat proteins"/>
    <property type="match status" value="1"/>
</dbReference>
<dbReference type="CDD" id="cd04645">
    <property type="entry name" value="LbH_gamma_CA_like"/>
    <property type="match status" value="1"/>
</dbReference>
<reference evidence="1 2" key="1">
    <citation type="submission" date="2018-10" db="EMBL/GenBank/DDBJ databases">
        <title>Anaerotruncus faecis sp. nov., isolated from human feces.</title>
        <authorList>
            <person name="Wang Y.-J."/>
        </authorList>
    </citation>
    <scope>NUCLEOTIDE SEQUENCE [LARGE SCALE GENOMIC DNA]</scope>
    <source>
        <strain evidence="1 2">22A2-44</strain>
    </source>
</reference>
<evidence type="ECO:0000313" key="2">
    <source>
        <dbReference type="Proteomes" id="UP000276301"/>
    </source>
</evidence>
<dbReference type="Proteomes" id="UP000276301">
    <property type="component" value="Unassembled WGS sequence"/>
</dbReference>
<dbReference type="RefSeq" id="WP_121587355.1">
    <property type="nucleotide sequence ID" value="NZ_RCHT01000027.1"/>
</dbReference>
<dbReference type="PANTHER" id="PTHR13061">
    <property type="entry name" value="DYNACTIN SUBUNIT P25"/>
    <property type="match status" value="1"/>
</dbReference>
<dbReference type="PANTHER" id="PTHR13061:SF29">
    <property type="entry name" value="GAMMA CARBONIC ANHYDRASE-LIKE 1, MITOCHONDRIAL-RELATED"/>
    <property type="match status" value="1"/>
</dbReference>
<name>A0A498CMX4_9FIRM</name>
<comment type="caution">
    <text evidence="1">The sequence shown here is derived from an EMBL/GenBank/DDBJ whole genome shotgun (WGS) entry which is preliminary data.</text>
</comment>
<proteinExistence type="predicted"/>
<dbReference type="EMBL" id="RCHT01000027">
    <property type="protein sequence ID" value="RLL08910.1"/>
    <property type="molecule type" value="Genomic_DNA"/>
</dbReference>
<accession>A0A498CMX4</accession>
<dbReference type="SUPFAM" id="SSF51161">
    <property type="entry name" value="Trimeric LpxA-like enzymes"/>
    <property type="match status" value="1"/>
</dbReference>
<dbReference type="InterPro" id="IPR001451">
    <property type="entry name" value="Hexapep"/>
</dbReference>
<dbReference type="InterPro" id="IPR050484">
    <property type="entry name" value="Transf_Hexapept/Carb_Anhydrase"/>
</dbReference>
<protein>
    <submittedName>
        <fullName evidence="1">Gamma carbonic anhydrase family protein</fullName>
    </submittedName>
</protein>
<dbReference type="InterPro" id="IPR011004">
    <property type="entry name" value="Trimer_LpxA-like_sf"/>
</dbReference>
<dbReference type="InterPro" id="IPR047324">
    <property type="entry name" value="LbH_gamma_CA-like"/>
</dbReference>
<evidence type="ECO:0000313" key="1">
    <source>
        <dbReference type="EMBL" id="RLL08910.1"/>
    </source>
</evidence>
<sequence length="161" mass="16306">MKQPELSPSARVFPGAVVRGEVTVGAESSIWYNAVVRGDIERISIGARTNIQDCCVVHADAGFPVAVGDGVTVGHGAILHGCTVGDNTLIGMGAIVLNGARIGKNCLIAAGALVPQGVEIPDGSLALGQPARVMRPLMPSEIEHNAASAAQYAALAAGADE</sequence>
<dbReference type="Pfam" id="PF00132">
    <property type="entry name" value="Hexapep"/>
    <property type="match status" value="1"/>
</dbReference>
<organism evidence="1 2">
    <name type="scientific">Anaerotruncus massiliensis</name>
    <name type="common">ex Liu et al. 2021</name>
    <dbReference type="NCBI Taxonomy" id="2321404"/>
    <lineage>
        <taxon>Bacteria</taxon>
        <taxon>Bacillati</taxon>
        <taxon>Bacillota</taxon>
        <taxon>Clostridia</taxon>
        <taxon>Eubacteriales</taxon>
        <taxon>Oscillospiraceae</taxon>
        <taxon>Anaerotruncus</taxon>
    </lineage>
</organism>
<keyword evidence="2" id="KW-1185">Reference proteome</keyword>
<gene>
    <name evidence="1" type="ORF">D4A47_11300</name>
</gene>